<sequence length="97" mass="11438">MILFFIKSSTCSETEQEANKYPIGLVVYKCYRNSKKFWISTDPIVDLSLDKFDQQFYERESLVRSVKIQNYTREFLQAAAQTSINRSDFLIEKDMST</sequence>
<reference evidence="1 2" key="1">
    <citation type="submission" date="2024-05" db="EMBL/GenBank/DDBJ databases">
        <title>Genetic variation in Jamaican populations of the coffee berry borer (Hypothenemus hampei).</title>
        <authorList>
            <person name="Errbii M."/>
            <person name="Myrie A."/>
        </authorList>
    </citation>
    <scope>NUCLEOTIDE SEQUENCE [LARGE SCALE GENOMIC DNA]</scope>
    <source>
        <strain evidence="1">JA-Hopewell-2020-01-JO</strain>
        <tissue evidence="1">Whole body</tissue>
    </source>
</reference>
<dbReference type="AlphaFoldDB" id="A0ABD1EK29"/>
<keyword evidence="2" id="KW-1185">Reference proteome</keyword>
<accession>A0ABD1EK29</accession>
<organism evidence="1 2">
    <name type="scientific">Hypothenemus hampei</name>
    <name type="common">Coffee berry borer</name>
    <dbReference type="NCBI Taxonomy" id="57062"/>
    <lineage>
        <taxon>Eukaryota</taxon>
        <taxon>Metazoa</taxon>
        <taxon>Ecdysozoa</taxon>
        <taxon>Arthropoda</taxon>
        <taxon>Hexapoda</taxon>
        <taxon>Insecta</taxon>
        <taxon>Pterygota</taxon>
        <taxon>Neoptera</taxon>
        <taxon>Endopterygota</taxon>
        <taxon>Coleoptera</taxon>
        <taxon>Polyphaga</taxon>
        <taxon>Cucujiformia</taxon>
        <taxon>Curculionidae</taxon>
        <taxon>Scolytinae</taxon>
        <taxon>Hypothenemus</taxon>
    </lineage>
</organism>
<gene>
    <name evidence="1" type="ORF">ABEB36_010375</name>
</gene>
<protein>
    <submittedName>
        <fullName evidence="1">Uncharacterized protein</fullName>
    </submittedName>
</protein>
<evidence type="ECO:0000313" key="1">
    <source>
        <dbReference type="EMBL" id="KAL1494857.1"/>
    </source>
</evidence>
<proteinExistence type="predicted"/>
<name>A0ABD1EK29_HYPHA</name>
<evidence type="ECO:0000313" key="2">
    <source>
        <dbReference type="Proteomes" id="UP001566132"/>
    </source>
</evidence>
<dbReference type="Proteomes" id="UP001566132">
    <property type="component" value="Unassembled WGS sequence"/>
</dbReference>
<comment type="caution">
    <text evidence="1">The sequence shown here is derived from an EMBL/GenBank/DDBJ whole genome shotgun (WGS) entry which is preliminary data.</text>
</comment>
<dbReference type="EMBL" id="JBDJPC010000007">
    <property type="protein sequence ID" value="KAL1494857.1"/>
    <property type="molecule type" value="Genomic_DNA"/>
</dbReference>